<feature type="region of interest" description="Disordered" evidence="1">
    <location>
        <begin position="44"/>
        <end position="75"/>
    </location>
</feature>
<proteinExistence type="predicted"/>
<dbReference type="AlphaFoldDB" id="A0A1D1UMA9"/>
<keyword evidence="3" id="KW-1185">Reference proteome</keyword>
<sequence length="75" mass="8670">MRSRPKSTLESLWYLCNQASNLFILFKRQELQCVMNMNAGLLERSNDGYGREQDHGQQTVAQDGYDAPNRRALPH</sequence>
<evidence type="ECO:0000256" key="1">
    <source>
        <dbReference type="SAM" id="MobiDB-lite"/>
    </source>
</evidence>
<accession>A0A1D1UMA9</accession>
<organism evidence="2 3">
    <name type="scientific">Ramazzottius varieornatus</name>
    <name type="common">Water bear</name>
    <name type="synonym">Tardigrade</name>
    <dbReference type="NCBI Taxonomy" id="947166"/>
    <lineage>
        <taxon>Eukaryota</taxon>
        <taxon>Metazoa</taxon>
        <taxon>Ecdysozoa</taxon>
        <taxon>Tardigrada</taxon>
        <taxon>Eutardigrada</taxon>
        <taxon>Parachela</taxon>
        <taxon>Hypsibioidea</taxon>
        <taxon>Ramazzottiidae</taxon>
        <taxon>Ramazzottius</taxon>
    </lineage>
</organism>
<dbReference type="Proteomes" id="UP000186922">
    <property type="component" value="Unassembled WGS sequence"/>
</dbReference>
<name>A0A1D1UMA9_RAMVA</name>
<protein>
    <submittedName>
        <fullName evidence="2">Uncharacterized protein</fullName>
    </submittedName>
</protein>
<feature type="compositionally biased region" description="Basic and acidic residues" evidence="1">
    <location>
        <begin position="44"/>
        <end position="55"/>
    </location>
</feature>
<comment type="caution">
    <text evidence="2">The sequence shown here is derived from an EMBL/GenBank/DDBJ whole genome shotgun (WGS) entry which is preliminary data.</text>
</comment>
<evidence type="ECO:0000313" key="3">
    <source>
        <dbReference type="Proteomes" id="UP000186922"/>
    </source>
</evidence>
<gene>
    <name evidence="2" type="primary">RvY_00318-1</name>
    <name evidence="2" type="synonym">RvY_00318.1</name>
    <name evidence="2" type="ORF">RvY_00318</name>
</gene>
<reference evidence="2 3" key="1">
    <citation type="journal article" date="2016" name="Nat. Commun.">
        <title>Extremotolerant tardigrade genome and improved radiotolerance of human cultured cells by tardigrade-unique protein.</title>
        <authorList>
            <person name="Hashimoto T."/>
            <person name="Horikawa D.D."/>
            <person name="Saito Y."/>
            <person name="Kuwahara H."/>
            <person name="Kozuka-Hata H."/>
            <person name="Shin-I T."/>
            <person name="Minakuchi Y."/>
            <person name="Ohishi K."/>
            <person name="Motoyama A."/>
            <person name="Aizu T."/>
            <person name="Enomoto A."/>
            <person name="Kondo K."/>
            <person name="Tanaka S."/>
            <person name="Hara Y."/>
            <person name="Koshikawa S."/>
            <person name="Sagara H."/>
            <person name="Miura T."/>
            <person name="Yokobori S."/>
            <person name="Miyagawa K."/>
            <person name="Suzuki Y."/>
            <person name="Kubo T."/>
            <person name="Oyama M."/>
            <person name="Kohara Y."/>
            <person name="Fujiyama A."/>
            <person name="Arakawa K."/>
            <person name="Katayama T."/>
            <person name="Toyoda A."/>
            <person name="Kunieda T."/>
        </authorList>
    </citation>
    <scope>NUCLEOTIDE SEQUENCE [LARGE SCALE GENOMIC DNA]</scope>
    <source>
        <strain evidence="2 3">YOKOZUNA-1</strain>
    </source>
</reference>
<dbReference type="EMBL" id="BDGG01000001">
    <property type="protein sequence ID" value="GAU87483.1"/>
    <property type="molecule type" value="Genomic_DNA"/>
</dbReference>
<evidence type="ECO:0000313" key="2">
    <source>
        <dbReference type="EMBL" id="GAU87483.1"/>
    </source>
</evidence>